<feature type="region of interest" description="Disordered" evidence="1">
    <location>
        <begin position="233"/>
        <end position="265"/>
    </location>
</feature>
<dbReference type="InterPro" id="IPR029058">
    <property type="entry name" value="AB_hydrolase_fold"/>
</dbReference>
<reference evidence="2 3" key="1">
    <citation type="journal article" date="2018" name="BMC Genomics">
        <title>The genome of Naegleria lovaniensis, the basis for a comparative approach to unravel pathogenicity factors of the human pathogenic amoeba N. fowleri.</title>
        <authorList>
            <person name="Liechti N."/>
            <person name="Schurch N."/>
            <person name="Bruggmann R."/>
            <person name="Wittwer M."/>
        </authorList>
    </citation>
    <scope>NUCLEOTIDE SEQUENCE [LARGE SCALE GENOMIC DNA]</scope>
    <source>
        <strain evidence="2 3">ATCC 30569</strain>
    </source>
</reference>
<keyword evidence="3" id="KW-1185">Reference proteome</keyword>
<feature type="region of interest" description="Disordered" evidence="1">
    <location>
        <begin position="147"/>
        <end position="193"/>
    </location>
</feature>
<dbReference type="Gene3D" id="3.40.50.1820">
    <property type="entry name" value="alpha/beta hydrolase"/>
    <property type="match status" value="1"/>
</dbReference>
<sequence length="508" mass="59031">MKLFKTLNVVLSTALEYTLLLPWYLSMIFHYYIVQYFKPYYLRNIHYGEHERNDVNIYYHDGNVVGNHDSHDDDDHFNTLRNNIRTTSLQKSNNTSCLKVLLFIHGGAWNSGDKLLYHNLGCTLRNYLQDHVIVICNYRKYSKRKISTSNSDMNNKNNHKNNTTSNNHKNNTTSNNGNSTTSNNNTTNQMDSTSDHYQLNRFNENYYYIEDQLQDVETCIEWIHKEFIHHYHQHSNHQHSNHQHSNHQDSHHQHSNHHRHSHQSSNTSIPIIDLSICGHSSGAHLSITNLVKKPKLAQLVNRVILLACVYDLEKQYQREVERGVENLSGLYRVMRGDLKQFSPYHMLQSQTLESKNELNLTISEESGHDTVATSSSSTAEISKTGHPTNITTKCSHHSLLHTLYEHNPNIQFHIVNGGQDTTVYPEYGNEFISMVTKTSSCEHCNTKIPSPQLFHVKHFENFNHADFVKLLMGIHSNRKECLEKKQQLLSFLKYEVLGYTKKKKAQSE</sequence>
<evidence type="ECO:0000256" key="1">
    <source>
        <dbReference type="SAM" id="MobiDB-lite"/>
    </source>
</evidence>
<comment type="caution">
    <text evidence="2">The sequence shown here is derived from an EMBL/GenBank/DDBJ whole genome shotgun (WGS) entry which is preliminary data.</text>
</comment>
<feature type="compositionally biased region" description="Basic residues" evidence="1">
    <location>
        <begin position="233"/>
        <end position="245"/>
    </location>
</feature>
<dbReference type="GeneID" id="68104323"/>
<gene>
    <name evidence="2" type="ORF">C9374_011869</name>
</gene>
<feature type="compositionally biased region" description="Low complexity" evidence="1">
    <location>
        <begin position="147"/>
        <end position="192"/>
    </location>
</feature>
<dbReference type="EMBL" id="PYSW02000051">
    <property type="protein sequence ID" value="KAG2373780.1"/>
    <property type="molecule type" value="Genomic_DNA"/>
</dbReference>
<accession>A0AA88GE50</accession>
<feature type="compositionally biased region" description="Polar residues" evidence="1">
    <location>
        <begin position="371"/>
        <end position="387"/>
    </location>
</feature>
<dbReference type="SUPFAM" id="SSF53474">
    <property type="entry name" value="alpha/beta-Hydrolases"/>
    <property type="match status" value="1"/>
</dbReference>
<dbReference type="AlphaFoldDB" id="A0AA88GE50"/>
<evidence type="ECO:0000313" key="3">
    <source>
        <dbReference type="Proteomes" id="UP000816034"/>
    </source>
</evidence>
<proteinExistence type="predicted"/>
<dbReference type="Proteomes" id="UP000816034">
    <property type="component" value="Unassembled WGS sequence"/>
</dbReference>
<feature type="compositionally biased region" description="Basic residues" evidence="1">
    <location>
        <begin position="253"/>
        <end position="262"/>
    </location>
</feature>
<protein>
    <submittedName>
        <fullName evidence="2">Uncharacterized protein</fullName>
    </submittedName>
</protein>
<feature type="region of interest" description="Disordered" evidence="1">
    <location>
        <begin position="366"/>
        <end position="387"/>
    </location>
</feature>
<dbReference type="RefSeq" id="XP_044542954.1">
    <property type="nucleotide sequence ID" value="XM_044687572.1"/>
</dbReference>
<evidence type="ECO:0000313" key="2">
    <source>
        <dbReference type="EMBL" id="KAG2373780.1"/>
    </source>
</evidence>
<name>A0AA88GE50_NAELO</name>
<organism evidence="2 3">
    <name type="scientific">Naegleria lovaniensis</name>
    <name type="common">Amoeba</name>
    <dbReference type="NCBI Taxonomy" id="51637"/>
    <lineage>
        <taxon>Eukaryota</taxon>
        <taxon>Discoba</taxon>
        <taxon>Heterolobosea</taxon>
        <taxon>Tetramitia</taxon>
        <taxon>Eutetramitia</taxon>
        <taxon>Vahlkampfiidae</taxon>
        <taxon>Naegleria</taxon>
    </lineage>
</organism>